<dbReference type="GO" id="GO:0045277">
    <property type="term" value="C:respiratory chain complex IV"/>
    <property type="evidence" value="ECO:0007669"/>
    <property type="project" value="InterPro"/>
</dbReference>
<comment type="caution">
    <text evidence="6">The sequence shown here is derived from an EMBL/GenBank/DDBJ whole genome shotgun (WGS) entry which is preliminary data.</text>
</comment>
<dbReference type="Gene3D" id="1.10.10.140">
    <property type="entry name" value="Cytochrome c oxidase, subunit VIb"/>
    <property type="match status" value="1"/>
</dbReference>
<dbReference type="SUPFAM" id="SSF47694">
    <property type="entry name" value="Cytochrome c oxidase subunit h"/>
    <property type="match status" value="1"/>
</dbReference>
<evidence type="ECO:0000256" key="5">
    <source>
        <dbReference type="PIRSR" id="PIRSR000278-1"/>
    </source>
</evidence>
<sequence length="92" mass="11020">MLPFSSTEPCERSSMSEKFELHTVPFDPRFPNTNQTRNCWQNYVDFHRCEKVKGKDYEPCKYFQRVYKALCPNAWIEKWDEQIANDCFAGKI</sequence>
<evidence type="ECO:0000313" key="6">
    <source>
        <dbReference type="EMBL" id="KAH8038013.1"/>
    </source>
</evidence>
<evidence type="ECO:0000256" key="3">
    <source>
        <dbReference type="ARBA" id="ARBA00023157"/>
    </source>
</evidence>
<dbReference type="Proteomes" id="UP000821866">
    <property type="component" value="Chromosome 10"/>
</dbReference>
<evidence type="ECO:0000256" key="2">
    <source>
        <dbReference type="ARBA" id="ARBA00023128"/>
    </source>
</evidence>
<dbReference type="AlphaFoldDB" id="A0A9J6EUW2"/>
<dbReference type="GO" id="GO:0005739">
    <property type="term" value="C:mitochondrion"/>
    <property type="evidence" value="ECO:0007669"/>
    <property type="project" value="UniProtKB-SubCell"/>
</dbReference>
<comment type="function">
    <text evidence="4">Component of the cytochrome c oxidase, the last enzyme in the mitochondrial electron transport chain which drives oxidative phosphorylation.</text>
</comment>
<gene>
    <name evidence="6" type="ORF">HPB51_020533</name>
</gene>
<protein>
    <recommendedName>
        <fullName evidence="4">Cytochrome c oxidase subunit</fullName>
    </recommendedName>
</protein>
<dbReference type="FunFam" id="1.10.10.140:FF:000001">
    <property type="entry name" value="Cytochrome c oxidase subunit 6B1"/>
    <property type="match status" value="1"/>
</dbReference>
<dbReference type="InterPro" id="IPR036549">
    <property type="entry name" value="CX6/COA6-like_sf"/>
</dbReference>
<keyword evidence="3 5" id="KW-1015">Disulfide bond</keyword>
<evidence type="ECO:0000256" key="1">
    <source>
        <dbReference type="ARBA" id="ARBA00004173"/>
    </source>
</evidence>
<reference evidence="6" key="2">
    <citation type="submission" date="2021-09" db="EMBL/GenBank/DDBJ databases">
        <authorList>
            <person name="Jia N."/>
            <person name="Wang J."/>
            <person name="Shi W."/>
            <person name="Du L."/>
            <person name="Sun Y."/>
            <person name="Zhan W."/>
            <person name="Jiang J."/>
            <person name="Wang Q."/>
            <person name="Zhang B."/>
            <person name="Ji P."/>
            <person name="Sakyi L.B."/>
            <person name="Cui X."/>
            <person name="Yuan T."/>
            <person name="Jiang B."/>
            <person name="Yang W."/>
            <person name="Lam T.T.-Y."/>
            <person name="Chang Q."/>
            <person name="Ding S."/>
            <person name="Wang X."/>
            <person name="Zhu J."/>
            <person name="Ruan X."/>
            <person name="Zhao L."/>
            <person name="Wei J."/>
            <person name="Que T."/>
            <person name="Du C."/>
            <person name="Cheng J."/>
            <person name="Dai P."/>
            <person name="Han X."/>
            <person name="Huang E."/>
            <person name="Gao Y."/>
            <person name="Liu J."/>
            <person name="Shao H."/>
            <person name="Ye R."/>
            <person name="Li L."/>
            <person name="Wei W."/>
            <person name="Wang X."/>
            <person name="Wang C."/>
            <person name="Huo Q."/>
            <person name="Li W."/>
            <person name="Guo W."/>
            <person name="Chen H."/>
            <person name="Chen S."/>
            <person name="Zhou L."/>
            <person name="Zhou L."/>
            <person name="Ni X."/>
            <person name="Tian J."/>
            <person name="Zhou Y."/>
            <person name="Sheng Y."/>
            <person name="Liu T."/>
            <person name="Pan Y."/>
            <person name="Xia L."/>
            <person name="Li J."/>
            <person name="Zhao F."/>
            <person name="Cao W."/>
        </authorList>
    </citation>
    <scope>NUCLEOTIDE SEQUENCE</scope>
    <source>
        <strain evidence="6">Rmic-2018</strain>
        <tissue evidence="6">Larvae</tissue>
    </source>
</reference>
<dbReference type="PIRSF" id="PIRSF000278">
    <property type="entry name" value="Cyt_c_oxidase_6B"/>
    <property type="match status" value="1"/>
</dbReference>
<dbReference type="VEuPathDB" id="VectorBase:LOC119179689"/>
<proteinExistence type="inferred from homology"/>
<feature type="disulfide bond" evidence="5">
    <location>
        <begin position="49"/>
        <end position="60"/>
    </location>
</feature>
<dbReference type="EMBL" id="JABSTU010000002">
    <property type="protein sequence ID" value="KAH8038013.1"/>
    <property type="molecule type" value="Genomic_DNA"/>
</dbReference>
<dbReference type="InterPro" id="IPR003213">
    <property type="entry name" value="Cyt_c_oxidase_su6B"/>
</dbReference>
<reference evidence="6" key="1">
    <citation type="journal article" date="2020" name="Cell">
        <title>Large-Scale Comparative Analyses of Tick Genomes Elucidate Their Genetic Diversity and Vector Capacities.</title>
        <authorList>
            <consortium name="Tick Genome and Microbiome Consortium (TIGMIC)"/>
            <person name="Jia N."/>
            <person name="Wang J."/>
            <person name="Shi W."/>
            <person name="Du L."/>
            <person name="Sun Y."/>
            <person name="Zhan W."/>
            <person name="Jiang J.F."/>
            <person name="Wang Q."/>
            <person name="Zhang B."/>
            <person name="Ji P."/>
            <person name="Bell-Sakyi L."/>
            <person name="Cui X.M."/>
            <person name="Yuan T.T."/>
            <person name="Jiang B.G."/>
            <person name="Yang W.F."/>
            <person name="Lam T.T."/>
            <person name="Chang Q.C."/>
            <person name="Ding S.J."/>
            <person name="Wang X.J."/>
            <person name="Zhu J.G."/>
            <person name="Ruan X.D."/>
            <person name="Zhao L."/>
            <person name="Wei J.T."/>
            <person name="Ye R.Z."/>
            <person name="Que T.C."/>
            <person name="Du C.H."/>
            <person name="Zhou Y.H."/>
            <person name="Cheng J.X."/>
            <person name="Dai P.F."/>
            <person name="Guo W.B."/>
            <person name="Han X.H."/>
            <person name="Huang E.J."/>
            <person name="Li L.F."/>
            <person name="Wei W."/>
            <person name="Gao Y.C."/>
            <person name="Liu J.Z."/>
            <person name="Shao H.Z."/>
            <person name="Wang X."/>
            <person name="Wang C.C."/>
            <person name="Yang T.C."/>
            <person name="Huo Q.B."/>
            <person name="Li W."/>
            <person name="Chen H.Y."/>
            <person name="Chen S.E."/>
            <person name="Zhou L.G."/>
            <person name="Ni X.B."/>
            <person name="Tian J.H."/>
            <person name="Sheng Y."/>
            <person name="Liu T."/>
            <person name="Pan Y.S."/>
            <person name="Xia L.Y."/>
            <person name="Li J."/>
            <person name="Zhao F."/>
            <person name="Cao W.C."/>
        </authorList>
    </citation>
    <scope>NUCLEOTIDE SEQUENCE</scope>
    <source>
        <strain evidence="6">Rmic-2018</strain>
    </source>
</reference>
<comment type="similarity">
    <text evidence="4">Belongs to the cytochrome c oxidase subunit 6B.</text>
</comment>
<feature type="disulfide bond" evidence="5">
    <location>
        <begin position="39"/>
        <end position="71"/>
    </location>
</feature>
<evidence type="ECO:0000313" key="7">
    <source>
        <dbReference type="Proteomes" id="UP000821866"/>
    </source>
</evidence>
<dbReference type="PANTHER" id="PTHR11387">
    <property type="entry name" value="CYTOCHROME C OXIDASE SUBUNIT 6B"/>
    <property type="match status" value="1"/>
</dbReference>
<evidence type="ECO:0000256" key="4">
    <source>
        <dbReference type="PIRNR" id="PIRNR000278"/>
    </source>
</evidence>
<accession>A0A9J6EUW2</accession>
<dbReference type="InterPro" id="IPR048280">
    <property type="entry name" value="COX6B-like"/>
</dbReference>
<organism evidence="6 7">
    <name type="scientific">Rhipicephalus microplus</name>
    <name type="common">Cattle tick</name>
    <name type="synonym">Boophilus microplus</name>
    <dbReference type="NCBI Taxonomy" id="6941"/>
    <lineage>
        <taxon>Eukaryota</taxon>
        <taxon>Metazoa</taxon>
        <taxon>Ecdysozoa</taxon>
        <taxon>Arthropoda</taxon>
        <taxon>Chelicerata</taxon>
        <taxon>Arachnida</taxon>
        <taxon>Acari</taxon>
        <taxon>Parasitiformes</taxon>
        <taxon>Ixodida</taxon>
        <taxon>Ixodoidea</taxon>
        <taxon>Ixodidae</taxon>
        <taxon>Rhipicephalinae</taxon>
        <taxon>Rhipicephalus</taxon>
        <taxon>Boophilus</taxon>
    </lineage>
</organism>
<dbReference type="Pfam" id="PF02297">
    <property type="entry name" value="COX6B"/>
    <property type="match status" value="1"/>
</dbReference>
<comment type="subcellular location">
    <subcellularLocation>
        <location evidence="1">Mitochondrion</location>
    </subcellularLocation>
</comment>
<dbReference type="PROSITE" id="PS51808">
    <property type="entry name" value="CHCH"/>
    <property type="match status" value="1"/>
</dbReference>
<keyword evidence="2 4" id="KW-0496">Mitochondrion</keyword>
<name>A0A9J6EUW2_RHIMP</name>
<keyword evidence="7" id="KW-1185">Reference proteome</keyword>
<dbReference type="CDD" id="cd00926">
    <property type="entry name" value="Cyt_c_Oxidase_VIb"/>
    <property type="match status" value="1"/>
</dbReference>